<dbReference type="InterPro" id="IPR011060">
    <property type="entry name" value="RibuloseP-bd_barrel"/>
</dbReference>
<comment type="caution">
    <text evidence="9">The sequence shown here is derived from an EMBL/GenBank/DDBJ whole genome shotgun (WGS) entry which is preliminary data.</text>
</comment>
<dbReference type="Pfam" id="PF00215">
    <property type="entry name" value="OMPdecase"/>
    <property type="match status" value="1"/>
</dbReference>
<comment type="pathway">
    <text evidence="2">One-carbon metabolism; formaldehyde assimilation via RuMP pathway; D-fructose 6-phosphate from D-ribulose 5-phosphate and formaldehyde: step 1/2.</text>
</comment>
<dbReference type="InterPro" id="IPR005493">
    <property type="entry name" value="RraA/RraA-like"/>
</dbReference>
<dbReference type="PIRSF" id="PIRSF037137">
    <property type="entry name" value="HPS_DMK_prd"/>
    <property type="match status" value="1"/>
</dbReference>
<dbReference type="SUPFAM" id="SSF89562">
    <property type="entry name" value="RraA-like"/>
    <property type="match status" value="1"/>
</dbReference>
<dbReference type="GO" id="GO:0019854">
    <property type="term" value="P:L-ascorbic acid catabolic process"/>
    <property type="evidence" value="ECO:0007669"/>
    <property type="project" value="TreeGrafter"/>
</dbReference>
<dbReference type="eggNOG" id="COG0269">
    <property type="taxonomic scope" value="Bacteria"/>
</dbReference>
<dbReference type="SUPFAM" id="SSF51366">
    <property type="entry name" value="Ribulose-phoshate binding barrel"/>
    <property type="match status" value="1"/>
</dbReference>
<keyword evidence="5" id="KW-0456">Lyase</keyword>
<dbReference type="NCBIfam" id="TIGR03128">
    <property type="entry name" value="RuMP_HxlA"/>
    <property type="match status" value="1"/>
</dbReference>
<keyword evidence="7" id="KW-0460">Magnesium</keyword>
<dbReference type="AlphaFoldDB" id="A0A0B0EIM7"/>
<dbReference type="Gene3D" id="3.50.30.40">
    <property type="entry name" value="Ribonuclease E inhibitor RraA/RraA-like"/>
    <property type="match status" value="1"/>
</dbReference>
<feature type="binding site" evidence="7">
    <location>
        <position position="332"/>
    </location>
    <ligand>
        <name>substrate</name>
    </ligand>
</feature>
<feature type="binding site" evidence="7">
    <location>
        <position position="333"/>
    </location>
    <ligand>
        <name>Mg(2+)</name>
        <dbReference type="ChEBI" id="CHEBI:18420"/>
    </ligand>
</feature>
<dbReference type="Proteomes" id="UP000030652">
    <property type="component" value="Unassembled WGS sequence"/>
</dbReference>
<dbReference type="GO" id="GO:0043801">
    <property type="term" value="F:hexulose-6-phosphate synthase activity"/>
    <property type="evidence" value="ECO:0007669"/>
    <property type="project" value="UniProtKB-EC"/>
</dbReference>
<dbReference type="InterPro" id="IPR013785">
    <property type="entry name" value="Aldolase_TIM"/>
</dbReference>
<evidence type="ECO:0000256" key="1">
    <source>
        <dbReference type="ARBA" id="ARBA00000718"/>
    </source>
</evidence>
<reference evidence="9 10" key="1">
    <citation type="submission" date="2014-10" db="EMBL/GenBank/DDBJ databases">
        <title>Draft genome of anammox bacterium scalindua brodae, obtained using differential coverage binning of sequence data from two enrichment reactors.</title>
        <authorList>
            <person name="Speth D.R."/>
            <person name="Russ L."/>
            <person name="Kartal B."/>
            <person name="Op den Camp H.J."/>
            <person name="Dutilh B.E."/>
            <person name="Jetten M.S."/>
        </authorList>
    </citation>
    <scope>NUCLEOTIDE SEQUENCE [LARGE SCALE GENOMIC DNA]</scope>
    <source>
        <strain evidence="9">RU1</strain>
    </source>
</reference>
<dbReference type="eggNOG" id="COG0684">
    <property type="taxonomic scope" value="Bacteria"/>
</dbReference>
<dbReference type="GO" id="GO:0006207">
    <property type="term" value="P:'de novo' pyrimidine nucleobase biosynthetic process"/>
    <property type="evidence" value="ECO:0007669"/>
    <property type="project" value="InterPro"/>
</dbReference>
<comment type="cofactor">
    <cofactor evidence="7">
        <name>Mg(2+)</name>
        <dbReference type="ChEBI" id="CHEBI:18420"/>
    </cofactor>
</comment>
<dbReference type="CDD" id="cd16841">
    <property type="entry name" value="RraA_family"/>
    <property type="match status" value="1"/>
</dbReference>
<evidence type="ECO:0000313" key="9">
    <source>
        <dbReference type="EMBL" id="KHE91851.1"/>
    </source>
</evidence>
<gene>
    <name evidence="9" type="ORF">SCABRO_02407</name>
</gene>
<dbReference type="EMBL" id="JRYO01000170">
    <property type="protein sequence ID" value="KHE91851.1"/>
    <property type="molecule type" value="Genomic_DNA"/>
</dbReference>
<keyword evidence="7" id="KW-0479">Metal-binding</keyword>
<dbReference type="PANTHER" id="PTHR35039:SF3">
    <property type="entry name" value="3-KETO-L-GULONATE-6-PHOSPHATE DECARBOXYLASE SGBH-RELATED"/>
    <property type="match status" value="1"/>
</dbReference>
<dbReference type="Gene3D" id="3.20.20.70">
    <property type="entry name" value="Aldolase class I"/>
    <property type="match status" value="1"/>
</dbReference>
<comment type="similarity">
    <text evidence="3">Belongs to the HPS/KGPDC family. HPS subfamily.</text>
</comment>
<evidence type="ECO:0000256" key="3">
    <source>
        <dbReference type="ARBA" id="ARBA00006350"/>
    </source>
</evidence>
<dbReference type="GO" id="GO:0033982">
    <property type="term" value="F:3-dehydro-L-gulonate-6-phosphate decarboxylase activity"/>
    <property type="evidence" value="ECO:0007669"/>
    <property type="project" value="TreeGrafter"/>
</dbReference>
<evidence type="ECO:0000256" key="2">
    <source>
        <dbReference type="ARBA" id="ARBA00005014"/>
    </source>
</evidence>
<feature type="binding site" evidence="7">
    <location>
        <begin position="310"/>
        <end position="313"/>
    </location>
    <ligand>
        <name>substrate</name>
    </ligand>
</feature>
<organism evidence="9 10">
    <name type="scientific">Candidatus Scalindua brodae</name>
    <dbReference type="NCBI Taxonomy" id="237368"/>
    <lineage>
        <taxon>Bacteria</taxon>
        <taxon>Pseudomonadati</taxon>
        <taxon>Planctomycetota</taxon>
        <taxon>Candidatus Brocadiia</taxon>
        <taxon>Candidatus Brocadiales</taxon>
        <taxon>Candidatus Scalinduaceae</taxon>
        <taxon>Candidatus Scalindua</taxon>
    </lineage>
</organism>
<accession>A0A0B0EIM7</accession>
<dbReference type="InterPro" id="IPR017553">
    <property type="entry name" value="3-hexulose-6-phosphate_synth"/>
</dbReference>
<proteinExistence type="inferred from homology"/>
<name>A0A0B0EIM7_9BACT</name>
<evidence type="ECO:0000256" key="7">
    <source>
        <dbReference type="PIRSR" id="PIRSR605493-1"/>
    </source>
</evidence>
<evidence type="ECO:0000313" key="10">
    <source>
        <dbReference type="Proteomes" id="UP000030652"/>
    </source>
</evidence>
<evidence type="ECO:0000256" key="6">
    <source>
        <dbReference type="ARBA" id="ARBA00023277"/>
    </source>
</evidence>
<sequence length="434" mass="46468">MNINLDTPILQVALDFINLRRAINVAREAVDSGVDWIEAGTPLIKSEGLDSVRALRKEFPTTTIVADMKTMDAGRVEMETAAKAGADIAVVMGSATDATIKECISAGKNYGIKVEVDLLGVTDCVSRSVEVEKWGADFIGVHTAIDEQMQGSSPFERLKEICSKVNIPVAVAGGINSETVVDAVNAGAKIIVVGGAICKATDIKAATENLKKAILSREKIAEEFFKRTSSDDVREILEKVSTANISDGSHRLKGIVGINSIDLATKMIGRAVTVRTYPGDWAKPVEAIDIAKQGDVIVIDSGGVGPAVWGELATHSAIQKKLAGVVVNGAIRDSGEIRKLQFPAFAKLIMPNAGEPKGFGEIGIPINISGITINNGDWIIGDSDGLIVMPKHDAKEMANYAMDWLEKENRIREEISHGKTSLGEVIELLKWTKK</sequence>
<dbReference type="GO" id="GO:0046872">
    <property type="term" value="F:metal ion binding"/>
    <property type="evidence" value="ECO:0007669"/>
    <property type="project" value="UniProtKB-KW"/>
</dbReference>
<keyword evidence="6" id="KW-0119">Carbohydrate metabolism</keyword>
<dbReference type="CDD" id="cd04726">
    <property type="entry name" value="KGPDC_HPS"/>
    <property type="match status" value="1"/>
</dbReference>
<dbReference type="FunFam" id="3.20.20.70:FF:000022">
    <property type="entry name" value="3-keto-L-gulonate-6-phosphate decarboxylase UlaD"/>
    <property type="match status" value="1"/>
</dbReference>
<protein>
    <recommendedName>
        <fullName evidence="4">3-hexulose-6-phosphate synthase</fullName>
        <ecNumber evidence="4">4.1.2.43</ecNumber>
    </recommendedName>
</protein>
<dbReference type="EC" id="4.1.2.43" evidence="4"/>
<dbReference type="SMART" id="SM00934">
    <property type="entry name" value="OMPdecase"/>
    <property type="match status" value="1"/>
</dbReference>
<dbReference type="InterPro" id="IPR036704">
    <property type="entry name" value="RraA/RraA-like_sf"/>
</dbReference>
<feature type="domain" description="Orotidine 5'-phosphate decarboxylase" evidence="8">
    <location>
        <begin position="9"/>
        <end position="210"/>
    </location>
</feature>
<evidence type="ECO:0000256" key="4">
    <source>
        <dbReference type="ARBA" id="ARBA00012890"/>
    </source>
</evidence>
<dbReference type="InterPro" id="IPR017120">
    <property type="entry name" value="Bifunct_HPS/DMK_prd"/>
</dbReference>
<dbReference type="InterPro" id="IPR041710">
    <property type="entry name" value="HPS/KGPDC"/>
</dbReference>
<dbReference type="PATRIC" id="fig|237368.3.peg.2595"/>
<dbReference type="InterPro" id="IPR001754">
    <property type="entry name" value="OMPdeCOase_dom"/>
</dbReference>
<evidence type="ECO:0000256" key="5">
    <source>
        <dbReference type="ARBA" id="ARBA00023239"/>
    </source>
</evidence>
<dbReference type="GO" id="GO:0004590">
    <property type="term" value="F:orotidine-5'-phosphate decarboxylase activity"/>
    <property type="evidence" value="ECO:0007669"/>
    <property type="project" value="InterPro"/>
</dbReference>
<dbReference type="PANTHER" id="PTHR35039">
    <property type="entry name" value="3-KETO-L-GULONATE-6-PHOSPHATE DECARBOXYLASE SGBH-RELATED"/>
    <property type="match status" value="1"/>
</dbReference>
<dbReference type="Pfam" id="PF03737">
    <property type="entry name" value="RraA-like"/>
    <property type="match status" value="1"/>
</dbReference>
<comment type="catalytic activity">
    <reaction evidence="1">
        <text>D-ribulose 5-phosphate + formaldehyde = D-arabino-hex-3-ulose 6-phosphate</text>
        <dbReference type="Rhea" id="RHEA:25201"/>
        <dbReference type="ChEBI" id="CHEBI:16842"/>
        <dbReference type="ChEBI" id="CHEBI:58121"/>
        <dbReference type="ChEBI" id="CHEBI:58542"/>
        <dbReference type="EC" id="4.1.2.43"/>
    </reaction>
</comment>
<evidence type="ECO:0000259" key="8">
    <source>
        <dbReference type="SMART" id="SM00934"/>
    </source>
</evidence>